<accession>A0A7X9RMK0</accession>
<evidence type="ECO:0000313" key="2">
    <source>
        <dbReference type="Proteomes" id="UP000588071"/>
    </source>
</evidence>
<dbReference type="Pfam" id="PF04074">
    <property type="entry name" value="DUF386"/>
    <property type="match status" value="1"/>
</dbReference>
<dbReference type="RefSeq" id="WP_168931700.1">
    <property type="nucleotide sequence ID" value="NZ_JABAFV010000021.1"/>
</dbReference>
<dbReference type="NCBIfam" id="TIGR00022">
    <property type="entry name" value="YhcH/YjgK/YiaL family protein"/>
    <property type="match status" value="1"/>
</dbReference>
<dbReference type="AlphaFoldDB" id="A0A7X9RMK0"/>
<dbReference type="PANTHER" id="PTHR34986:SF1">
    <property type="entry name" value="PROTEIN YIAL"/>
    <property type="match status" value="1"/>
</dbReference>
<protein>
    <submittedName>
        <fullName evidence="1">YhcH/YjgK/YiaL family protein</fullName>
    </submittedName>
</protein>
<comment type="caution">
    <text evidence="1">The sequence shown here is derived from an EMBL/GenBank/DDBJ whole genome shotgun (WGS) entry which is preliminary data.</text>
</comment>
<dbReference type="EMBL" id="JABAFV010000021">
    <property type="protein sequence ID" value="NME50564.1"/>
    <property type="molecule type" value="Genomic_DNA"/>
</dbReference>
<dbReference type="Gene3D" id="2.60.120.370">
    <property type="entry name" value="YhcH/YjgK/YiaL"/>
    <property type="match status" value="1"/>
</dbReference>
<dbReference type="InterPro" id="IPR037012">
    <property type="entry name" value="NanQ/TabA/YiaL_sf"/>
</dbReference>
<gene>
    <name evidence="1" type="ORF">HF857_10115</name>
</gene>
<sequence>MIISKVENLGTYQKVNPYMKELVAFFENHDWRELSEGKLPIAGDKVFGNCFNYVADGVAGDFFETHYKYLDVHLVVENTEDMAISTKDSTTVSKEYDEEKDIEFHQGQVEQLVHLKPGDCLITFPEDLHQPKVRVNDKVVKKAVFKLAIKDFVEEDCHGSLKT</sequence>
<dbReference type="GO" id="GO:0005829">
    <property type="term" value="C:cytosol"/>
    <property type="evidence" value="ECO:0007669"/>
    <property type="project" value="TreeGrafter"/>
</dbReference>
<evidence type="ECO:0000313" key="1">
    <source>
        <dbReference type="EMBL" id="NME50564.1"/>
    </source>
</evidence>
<name>A0A7X9RMK0_9ENTE</name>
<dbReference type="InterPro" id="IPR004375">
    <property type="entry name" value="NanQ/TabA/YiaL"/>
</dbReference>
<dbReference type="Proteomes" id="UP000588071">
    <property type="component" value="Unassembled WGS sequence"/>
</dbReference>
<proteinExistence type="predicted"/>
<dbReference type="SUPFAM" id="SSF51197">
    <property type="entry name" value="Clavaminate synthase-like"/>
    <property type="match status" value="1"/>
</dbReference>
<reference evidence="1 2" key="1">
    <citation type="submission" date="2020-04" db="EMBL/GenBank/DDBJ databases">
        <authorList>
            <person name="Hitch T.C.A."/>
            <person name="Wylensek D."/>
            <person name="Clavel T."/>
        </authorList>
    </citation>
    <scope>NUCLEOTIDE SEQUENCE [LARGE SCALE GENOMIC DNA]</scope>
    <source>
        <strain evidence="1 2">WCA-380-WT-3C</strain>
    </source>
</reference>
<organism evidence="1 2">
    <name type="scientific">Enterococcus cecorum</name>
    <dbReference type="NCBI Taxonomy" id="44008"/>
    <lineage>
        <taxon>Bacteria</taxon>
        <taxon>Bacillati</taxon>
        <taxon>Bacillota</taxon>
        <taxon>Bacilli</taxon>
        <taxon>Lactobacillales</taxon>
        <taxon>Enterococcaceae</taxon>
        <taxon>Enterococcus</taxon>
    </lineage>
</organism>
<dbReference type="PANTHER" id="PTHR34986">
    <property type="entry name" value="EVOLVED BETA-GALACTOSIDASE SUBUNIT BETA"/>
    <property type="match status" value="1"/>
</dbReference>